<accession>A0A7Z0MNZ2</accession>
<comment type="caution">
    <text evidence="1">The sequence shown here is derived from an EMBL/GenBank/DDBJ whole genome shotgun (WGS) entry which is preliminary data.</text>
</comment>
<evidence type="ECO:0000313" key="2">
    <source>
        <dbReference type="Proteomes" id="UP000537890"/>
    </source>
</evidence>
<gene>
    <name evidence="1" type="ORF">H0A75_06025</name>
</gene>
<reference evidence="1 2" key="1">
    <citation type="submission" date="2020-05" db="EMBL/GenBank/DDBJ databases">
        <title>Horizontal transmission and recombination maintain forever young bacterial symbiont genomes.</title>
        <authorList>
            <person name="Russell S.L."/>
            <person name="Pepper-Tunick E."/>
            <person name="Svedberg J."/>
            <person name="Byrne A."/>
            <person name="Ruelas Castillo J."/>
            <person name="Vollmers C."/>
            <person name="Beinart R.A."/>
            <person name="Corbett-Detig R."/>
        </authorList>
    </citation>
    <scope>NUCLEOTIDE SEQUENCE [LARGE SCALE GENOMIC DNA]</scope>
    <source>
        <strain evidence="1">4727-3</strain>
    </source>
</reference>
<proteinExistence type="predicted"/>
<protein>
    <submittedName>
        <fullName evidence="1">Uncharacterized protein</fullName>
    </submittedName>
</protein>
<dbReference type="AlphaFoldDB" id="A0A7Z0MNZ2"/>
<sequence>MPLFAKVRMYQILLRTLLAIRSVPLRIGYFCIRCQRAGIERSISPV</sequence>
<dbReference type="Proteomes" id="UP000537890">
    <property type="component" value="Unassembled WGS sequence"/>
</dbReference>
<organism evidence="1 2">
    <name type="scientific">Candidatus Methanofishera endochildressiae</name>
    <dbReference type="NCBI Taxonomy" id="2738884"/>
    <lineage>
        <taxon>Bacteria</taxon>
        <taxon>Pseudomonadati</taxon>
        <taxon>Pseudomonadota</taxon>
        <taxon>Gammaproteobacteria</taxon>
        <taxon>Candidatus Methanofishera</taxon>
    </lineage>
</organism>
<name>A0A7Z0MNZ2_9GAMM</name>
<evidence type="ECO:0000313" key="1">
    <source>
        <dbReference type="EMBL" id="NYT47189.1"/>
    </source>
</evidence>
<dbReference type="EMBL" id="JACCHS010000102">
    <property type="protein sequence ID" value="NYT47189.1"/>
    <property type="molecule type" value="Genomic_DNA"/>
</dbReference>